<feature type="transmembrane region" description="Helical" evidence="2">
    <location>
        <begin position="84"/>
        <end position="103"/>
    </location>
</feature>
<reference evidence="4" key="2">
    <citation type="submission" date="2020-09" db="EMBL/GenBank/DDBJ databases">
        <authorList>
            <person name="Sun Q."/>
            <person name="Ohkuma M."/>
        </authorList>
    </citation>
    <scope>NUCLEOTIDE SEQUENCE</scope>
    <source>
        <strain evidence="4">JCM 4637</strain>
    </source>
</reference>
<comment type="caution">
    <text evidence="4">The sequence shown here is derived from an EMBL/GenBank/DDBJ whole genome shotgun (WGS) entry which is preliminary data.</text>
</comment>
<dbReference type="AlphaFoldDB" id="A0A918WU89"/>
<name>A0A918WU89_9ACTN</name>
<feature type="region of interest" description="Disordered" evidence="1">
    <location>
        <begin position="56"/>
        <end position="79"/>
    </location>
</feature>
<keyword evidence="2" id="KW-1133">Transmembrane helix</keyword>
<dbReference type="Pfam" id="PF14016">
    <property type="entry name" value="DUF4232"/>
    <property type="match status" value="1"/>
</dbReference>
<sequence>MRRPHSLRRRAGTTRRTQVREAGRVAFAQVSRGAYAAGEVRQRNVSGAITGAVRLVPEGDEPGGTCTMSRRDDRRDDRRTRSRAFLGAVVALVLGVAGCADVSRETPPHRVVKAASGPTDPAAVEGLDDCATDGVTFRVEVPRSRRGERAGFRVAKVVVTSTGARPCLLDRAPYVHVRIAPSGATIAVNRPEPRSSRMVLKPGREAAAPLYYTVVRPKDRRHRHDCGPAADGTATVALTEGPVSRSAPIGGPGGKGRARLVLCPDQAEVGGFRAAPGR</sequence>
<protein>
    <recommendedName>
        <fullName evidence="3">DUF4232 domain-containing protein</fullName>
    </recommendedName>
</protein>
<evidence type="ECO:0000256" key="1">
    <source>
        <dbReference type="SAM" id="MobiDB-lite"/>
    </source>
</evidence>
<dbReference type="EMBL" id="BMVC01000002">
    <property type="protein sequence ID" value="GHC83455.1"/>
    <property type="molecule type" value="Genomic_DNA"/>
</dbReference>
<accession>A0A918WU89</accession>
<reference evidence="4" key="1">
    <citation type="journal article" date="2014" name="Int. J. Syst. Evol. Microbiol.">
        <title>Complete genome sequence of Corynebacterium casei LMG S-19264T (=DSM 44701T), isolated from a smear-ripened cheese.</title>
        <authorList>
            <consortium name="US DOE Joint Genome Institute (JGI-PGF)"/>
            <person name="Walter F."/>
            <person name="Albersmeier A."/>
            <person name="Kalinowski J."/>
            <person name="Ruckert C."/>
        </authorList>
    </citation>
    <scope>NUCLEOTIDE SEQUENCE</scope>
    <source>
        <strain evidence="4">JCM 4637</strain>
    </source>
</reference>
<dbReference type="InterPro" id="IPR025326">
    <property type="entry name" value="DUF4232"/>
</dbReference>
<keyword evidence="2" id="KW-0472">Membrane</keyword>
<evidence type="ECO:0000313" key="5">
    <source>
        <dbReference type="Proteomes" id="UP000638353"/>
    </source>
</evidence>
<organism evidence="4 5">
    <name type="scientific">Streptomyces finlayi</name>
    <dbReference type="NCBI Taxonomy" id="67296"/>
    <lineage>
        <taxon>Bacteria</taxon>
        <taxon>Bacillati</taxon>
        <taxon>Actinomycetota</taxon>
        <taxon>Actinomycetes</taxon>
        <taxon>Kitasatosporales</taxon>
        <taxon>Streptomycetaceae</taxon>
        <taxon>Streptomyces</taxon>
    </lineage>
</organism>
<feature type="compositionally biased region" description="Basic and acidic residues" evidence="1">
    <location>
        <begin position="69"/>
        <end position="79"/>
    </location>
</feature>
<feature type="domain" description="DUF4232" evidence="3">
    <location>
        <begin position="130"/>
        <end position="246"/>
    </location>
</feature>
<gene>
    <name evidence="4" type="ORF">GCM10010334_12590</name>
</gene>
<evidence type="ECO:0000259" key="3">
    <source>
        <dbReference type="Pfam" id="PF14016"/>
    </source>
</evidence>
<dbReference type="Proteomes" id="UP000638353">
    <property type="component" value="Unassembled WGS sequence"/>
</dbReference>
<proteinExistence type="predicted"/>
<keyword evidence="2" id="KW-0812">Transmembrane</keyword>
<evidence type="ECO:0000256" key="2">
    <source>
        <dbReference type="SAM" id="Phobius"/>
    </source>
</evidence>
<evidence type="ECO:0000313" key="4">
    <source>
        <dbReference type="EMBL" id="GHC83455.1"/>
    </source>
</evidence>